<proteinExistence type="predicted"/>
<dbReference type="AlphaFoldDB" id="A0A5C5YLI0"/>
<dbReference type="SMART" id="SM01321">
    <property type="entry name" value="Y1_Tnp"/>
    <property type="match status" value="1"/>
</dbReference>
<dbReference type="PANTHER" id="PTHR34322">
    <property type="entry name" value="TRANSPOSASE, Y1_TNP DOMAIN-CONTAINING"/>
    <property type="match status" value="1"/>
</dbReference>
<reference evidence="3 4" key="1">
    <citation type="submission" date="2019-02" db="EMBL/GenBank/DDBJ databases">
        <title>Deep-cultivation of Planctomycetes and their phenomic and genomic characterization uncovers novel biology.</title>
        <authorList>
            <person name="Wiegand S."/>
            <person name="Jogler M."/>
            <person name="Boedeker C."/>
            <person name="Pinto D."/>
            <person name="Vollmers J."/>
            <person name="Rivas-Marin E."/>
            <person name="Kohn T."/>
            <person name="Peeters S.H."/>
            <person name="Heuer A."/>
            <person name="Rast P."/>
            <person name="Oberbeckmann S."/>
            <person name="Bunk B."/>
            <person name="Jeske O."/>
            <person name="Meyerdierks A."/>
            <person name="Storesund J.E."/>
            <person name="Kallscheuer N."/>
            <person name="Luecker S."/>
            <person name="Lage O.M."/>
            <person name="Pohl T."/>
            <person name="Merkel B.J."/>
            <person name="Hornburger P."/>
            <person name="Mueller R.-W."/>
            <person name="Bruemmer F."/>
            <person name="Labrenz M."/>
            <person name="Spormann A.M."/>
            <person name="Op Den Camp H."/>
            <person name="Overmann J."/>
            <person name="Amann R."/>
            <person name="Jetten M.S.M."/>
            <person name="Mascher T."/>
            <person name="Medema M.H."/>
            <person name="Devos D.P."/>
            <person name="Kaster A.-K."/>
            <person name="Ovreas L."/>
            <person name="Rohde M."/>
            <person name="Galperin M.Y."/>
            <person name="Jogler C."/>
        </authorList>
    </citation>
    <scope>NUCLEOTIDE SEQUENCE [LARGE SCALE GENOMIC DNA]</scope>
    <source>
        <strain evidence="3 4">CA13</strain>
    </source>
</reference>
<dbReference type="GO" id="GO:0004803">
    <property type="term" value="F:transposase activity"/>
    <property type="evidence" value="ECO:0007669"/>
    <property type="project" value="InterPro"/>
</dbReference>
<evidence type="ECO:0000256" key="1">
    <source>
        <dbReference type="SAM" id="MobiDB-lite"/>
    </source>
</evidence>
<dbReference type="Proteomes" id="UP000315010">
    <property type="component" value="Unassembled WGS sequence"/>
</dbReference>
<dbReference type="GO" id="GO:0006313">
    <property type="term" value="P:DNA transposition"/>
    <property type="evidence" value="ECO:0007669"/>
    <property type="project" value="InterPro"/>
</dbReference>
<sequence>MPRKPRYEVADPAEVQVFHAVQRCVRRAFLCGEDPFSGQSYEHRRGWIRDRLEFLAGIFAVDCLTYTVLSNHLHLVLRSRPDVVAQWTDQEVARRWLRLFPHRRKKDGSPEEPTKPEIDMIVNQADALDERRRRLSDISWWMRCTAENIARRANREDECTGRFWEGRFKLQTLLDEASLLACAAYVDLNPIRAAIAETPETSEYTGAKDRIDDLAERQDRTRPSTHDWERSRRRRKSGWMSPIEIDEKNDAVGPCVDPSGRRASTKGFLAVSMSRYLELLDWTGRQLHRNKVGKIPDHLAPILSRIGLDTHGWCDIVRKFGRVFKRAAGTPESLAREAVRCGQGWLCAPENPLGLASV</sequence>
<dbReference type="InterPro" id="IPR002686">
    <property type="entry name" value="Transposase_17"/>
</dbReference>
<evidence type="ECO:0000313" key="4">
    <source>
        <dbReference type="Proteomes" id="UP000315010"/>
    </source>
</evidence>
<feature type="region of interest" description="Disordered" evidence="1">
    <location>
        <begin position="202"/>
        <end position="233"/>
    </location>
</feature>
<dbReference type="OrthoDB" id="9814067at2"/>
<dbReference type="Gene3D" id="3.30.70.1290">
    <property type="entry name" value="Transposase IS200-like"/>
    <property type="match status" value="1"/>
</dbReference>
<evidence type="ECO:0000259" key="2">
    <source>
        <dbReference type="SMART" id="SM01321"/>
    </source>
</evidence>
<name>A0A5C5YLI0_9BACT</name>
<feature type="compositionally biased region" description="Basic and acidic residues" evidence="1">
    <location>
        <begin position="206"/>
        <end position="230"/>
    </location>
</feature>
<dbReference type="InterPro" id="IPR036515">
    <property type="entry name" value="Transposase_17_sf"/>
</dbReference>
<keyword evidence="4" id="KW-1185">Reference proteome</keyword>
<feature type="domain" description="Transposase IS200-like" evidence="2">
    <location>
        <begin position="13"/>
        <end position="189"/>
    </location>
</feature>
<evidence type="ECO:0000313" key="3">
    <source>
        <dbReference type="EMBL" id="TWT75740.1"/>
    </source>
</evidence>
<comment type="caution">
    <text evidence="3">The sequence shown here is derived from an EMBL/GenBank/DDBJ whole genome shotgun (WGS) entry which is preliminary data.</text>
</comment>
<protein>
    <recommendedName>
        <fullName evidence="2">Transposase IS200-like domain-containing protein</fullName>
    </recommendedName>
</protein>
<dbReference type="RefSeq" id="WP_146404710.1">
    <property type="nucleotide sequence ID" value="NZ_SJPJ01000003.1"/>
</dbReference>
<dbReference type="GO" id="GO:0003677">
    <property type="term" value="F:DNA binding"/>
    <property type="evidence" value="ECO:0007669"/>
    <property type="project" value="InterPro"/>
</dbReference>
<accession>A0A5C5YLI0</accession>
<gene>
    <name evidence="3" type="ORF">CA13_73130</name>
</gene>
<dbReference type="SUPFAM" id="SSF143422">
    <property type="entry name" value="Transposase IS200-like"/>
    <property type="match status" value="1"/>
</dbReference>
<dbReference type="EMBL" id="SJPJ01000003">
    <property type="protein sequence ID" value="TWT75740.1"/>
    <property type="molecule type" value="Genomic_DNA"/>
</dbReference>
<organism evidence="3 4">
    <name type="scientific">Novipirellula herctigrandis</name>
    <dbReference type="NCBI Taxonomy" id="2527986"/>
    <lineage>
        <taxon>Bacteria</taxon>
        <taxon>Pseudomonadati</taxon>
        <taxon>Planctomycetota</taxon>
        <taxon>Planctomycetia</taxon>
        <taxon>Pirellulales</taxon>
        <taxon>Pirellulaceae</taxon>
        <taxon>Novipirellula</taxon>
    </lineage>
</organism>
<dbReference type="PANTHER" id="PTHR34322:SF2">
    <property type="entry name" value="TRANSPOSASE IS200-LIKE DOMAIN-CONTAINING PROTEIN"/>
    <property type="match status" value="1"/>
</dbReference>